<dbReference type="EMBL" id="JACYXJ010000001">
    <property type="protein sequence ID" value="MBD8875068.1"/>
    <property type="molecule type" value="Genomic_DNA"/>
</dbReference>
<evidence type="ECO:0000256" key="1">
    <source>
        <dbReference type="ARBA" id="ARBA00004651"/>
    </source>
</evidence>
<dbReference type="Pfam" id="PF00563">
    <property type="entry name" value="EAL"/>
    <property type="match status" value="1"/>
</dbReference>
<feature type="domain" description="PTS EIIC type-3" evidence="10">
    <location>
        <begin position="14"/>
        <end position="417"/>
    </location>
</feature>
<proteinExistence type="predicted"/>
<dbReference type="InterPro" id="IPR003352">
    <property type="entry name" value="PTS_EIIC"/>
</dbReference>
<sequence>MQSTNRTDAKISRLKTGILDLSERFEHNPYFIATHRSLALSLPLIMLGAIALLLRHPPFPAFGFLKSPHFTSFCDALIDCSFGIAALVVLIGFSITLTNLQPWRPGQLRANSALTTMVVVSCFFVIVAPDGDAGFLEVLSLRDNILTALATSALASWLLFRLSQFRALRLPVGAFGHDPLIGDVFLLMPAAMATIVIFCIAKMLLMISIAPGLEALFASFLVSIPAMANDQLIYSLLYEFSAQVLWFFGLHGPNILSPVHEVVFDQAADANALAARAETMPPYILTAQFFDFFTRMGGSGSTLCLILALVIAGKTATSRKFAFIALIPALFNVNEPLMYGIPLVLNPLYVIPLITTPLVQAFVAYNAIDLHLVPRITEYATWTTPVFASGYLITGSIAGSLLQVVGLVIGTLIYVPFVRLSEQVGMLRNVKLLETLNNQVESQHAQFAGAHLLEMHGAEGRLATTLARDLDEAVKSSNQLFLEYQPQINVRNREVSGTEALLRWEHPSLGRIAPPLIIALAEESGYLDELGFFILREACTKRAEWSHWLAEDCTLAVNVSPRQLSNPDFCEKALHIIRESGLTPKQVELEITETSALLPDKRAVLTLHELRIAGVRIALDDFGMGHTSIHYLKELPLDTIKIDRSLTNVALNKANELIVKSILELGESMSISVMVEGIEEEEQLERFMSLGCTVFQGYLFSKPMPAVAFPSFAQSLYMEDAKQSESAPA</sequence>
<keyword evidence="7 8" id="KW-0472">Membrane</keyword>
<evidence type="ECO:0000256" key="5">
    <source>
        <dbReference type="ARBA" id="ARBA00022692"/>
    </source>
</evidence>
<feature type="transmembrane region" description="Helical" evidence="8">
    <location>
        <begin position="389"/>
        <end position="417"/>
    </location>
</feature>
<dbReference type="Pfam" id="PF02378">
    <property type="entry name" value="PTS_EIIC"/>
    <property type="match status" value="1"/>
</dbReference>
<dbReference type="PANTHER" id="PTHR33121:SF71">
    <property type="entry name" value="OXYGEN SENSOR PROTEIN DOSP"/>
    <property type="match status" value="1"/>
</dbReference>
<keyword evidence="4 11" id="KW-0762">Sugar transport</keyword>
<dbReference type="InterPro" id="IPR050706">
    <property type="entry name" value="Cyclic-di-GMP_PDE-like"/>
</dbReference>
<feature type="transmembrane region" description="Helical" evidence="8">
    <location>
        <begin position="321"/>
        <end position="341"/>
    </location>
</feature>
<feature type="transmembrane region" description="Helical" evidence="8">
    <location>
        <begin position="38"/>
        <end position="56"/>
    </location>
</feature>
<protein>
    <submittedName>
        <fullName evidence="11">PTS sugar transporter subunit IIC/EAL domain-containing protein</fullName>
    </submittedName>
</protein>
<comment type="subcellular location">
    <subcellularLocation>
        <location evidence="1">Cell membrane</location>
        <topology evidence="1">Multi-pass membrane protein</topology>
    </subcellularLocation>
</comment>
<name>A0ABR9C670_9HYPH</name>
<feature type="domain" description="EAL" evidence="9">
    <location>
        <begin position="463"/>
        <end position="717"/>
    </location>
</feature>
<evidence type="ECO:0000313" key="12">
    <source>
        <dbReference type="Proteomes" id="UP000615687"/>
    </source>
</evidence>
<dbReference type="InterPro" id="IPR004501">
    <property type="entry name" value="PTS_EIIC_3"/>
</dbReference>
<feature type="transmembrane region" description="Helical" evidence="8">
    <location>
        <begin position="292"/>
        <end position="312"/>
    </location>
</feature>
<dbReference type="CDD" id="cd01948">
    <property type="entry name" value="EAL"/>
    <property type="match status" value="1"/>
</dbReference>
<keyword evidence="3" id="KW-1003">Cell membrane</keyword>
<gene>
    <name evidence="11" type="ORF">IG617_02095</name>
</gene>
<dbReference type="PANTHER" id="PTHR33121">
    <property type="entry name" value="CYCLIC DI-GMP PHOSPHODIESTERASE PDEF"/>
    <property type="match status" value="1"/>
</dbReference>
<reference evidence="11 12" key="1">
    <citation type="submission" date="2020-09" db="EMBL/GenBank/DDBJ databases">
        <title>The genome sequence of type strain Labrenzia polysiphoniae KACC 19711.</title>
        <authorList>
            <person name="Liu Y."/>
        </authorList>
    </citation>
    <scope>NUCLEOTIDE SEQUENCE [LARGE SCALE GENOMIC DNA]</scope>
    <source>
        <strain evidence="11 12">KACC 19711</strain>
    </source>
</reference>
<evidence type="ECO:0000256" key="6">
    <source>
        <dbReference type="ARBA" id="ARBA00022989"/>
    </source>
</evidence>
<feature type="transmembrane region" description="Helical" evidence="8">
    <location>
        <begin position="76"/>
        <end position="98"/>
    </location>
</feature>
<keyword evidence="2" id="KW-0813">Transport</keyword>
<dbReference type="PROSITE" id="PS50883">
    <property type="entry name" value="EAL"/>
    <property type="match status" value="1"/>
</dbReference>
<keyword evidence="5 8" id="KW-0812">Transmembrane</keyword>
<organism evidence="11 12">
    <name type="scientific">Roseibium polysiphoniae</name>
    <dbReference type="NCBI Taxonomy" id="2571221"/>
    <lineage>
        <taxon>Bacteria</taxon>
        <taxon>Pseudomonadati</taxon>
        <taxon>Pseudomonadota</taxon>
        <taxon>Alphaproteobacteria</taxon>
        <taxon>Hyphomicrobiales</taxon>
        <taxon>Stappiaceae</taxon>
        <taxon>Roseibium</taxon>
    </lineage>
</organism>
<dbReference type="InterPro" id="IPR001633">
    <property type="entry name" value="EAL_dom"/>
</dbReference>
<keyword evidence="6 8" id="KW-1133">Transmembrane helix</keyword>
<evidence type="ECO:0000256" key="3">
    <source>
        <dbReference type="ARBA" id="ARBA00022475"/>
    </source>
</evidence>
<accession>A0ABR9C670</accession>
<dbReference type="InterPro" id="IPR035919">
    <property type="entry name" value="EAL_sf"/>
</dbReference>
<dbReference type="Proteomes" id="UP000615687">
    <property type="component" value="Unassembled WGS sequence"/>
</dbReference>
<keyword evidence="12" id="KW-1185">Reference proteome</keyword>
<feature type="transmembrane region" description="Helical" evidence="8">
    <location>
        <begin position="110"/>
        <end position="129"/>
    </location>
</feature>
<feature type="transmembrane region" description="Helical" evidence="8">
    <location>
        <begin position="180"/>
        <end position="198"/>
    </location>
</feature>
<evidence type="ECO:0000313" key="11">
    <source>
        <dbReference type="EMBL" id="MBD8875068.1"/>
    </source>
</evidence>
<feature type="transmembrane region" description="Helical" evidence="8">
    <location>
        <begin position="347"/>
        <end position="368"/>
    </location>
</feature>
<dbReference type="SUPFAM" id="SSF141868">
    <property type="entry name" value="EAL domain-like"/>
    <property type="match status" value="1"/>
</dbReference>
<evidence type="ECO:0000259" key="10">
    <source>
        <dbReference type="PROSITE" id="PS51105"/>
    </source>
</evidence>
<evidence type="ECO:0000256" key="2">
    <source>
        <dbReference type="ARBA" id="ARBA00022448"/>
    </source>
</evidence>
<evidence type="ECO:0000259" key="9">
    <source>
        <dbReference type="PROSITE" id="PS50883"/>
    </source>
</evidence>
<dbReference type="PROSITE" id="PS51105">
    <property type="entry name" value="PTS_EIIC_TYPE_3"/>
    <property type="match status" value="1"/>
</dbReference>
<dbReference type="SMART" id="SM00052">
    <property type="entry name" value="EAL"/>
    <property type="match status" value="1"/>
</dbReference>
<feature type="transmembrane region" description="Helical" evidence="8">
    <location>
        <begin position="204"/>
        <end position="224"/>
    </location>
</feature>
<comment type="caution">
    <text evidence="11">The sequence shown here is derived from an EMBL/GenBank/DDBJ whole genome shotgun (WGS) entry which is preliminary data.</text>
</comment>
<evidence type="ECO:0000256" key="8">
    <source>
        <dbReference type="SAM" id="Phobius"/>
    </source>
</evidence>
<evidence type="ECO:0000256" key="4">
    <source>
        <dbReference type="ARBA" id="ARBA00022597"/>
    </source>
</evidence>
<dbReference type="RefSeq" id="WP_192106860.1">
    <property type="nucleotide sequence ID" value="NZ_JACYXJ010000001.1"/>
</dbReference>
<dbReference type="Gene3D" id="3.20.20.450">
    <property type="entry name" value="EAL domain"/>
    <property type="match status" value="1"/>
</dbReference>
<evidence type="ECO:0000256" key="7">
    <source>
        <dbReference type="ARBA" id="ARBA00023136"/>
    </source>
</evidence>